<gene>
    <name evidence="2" type="ORF">GN244_ATG15307</name>
</gene>
<keyword evidence="3" id="KW-1185">Reference proteome</keyword>
<evidence type="ECO:0000256" key="1">
    <source>
        <dbReference type="SAM" id="Phobius"/>
    </source>
</evidence>
<feature type="transmembrane region" description="Helical" evidence="1">
    <location>
        <begin position="25"/>
        <end position="46"/>
    </location>
</feature>
<keyword evidence="1" id="KW-0812">Transmembrane</keyword>
<dbReference type="EMBL" id="WSZM01000463">
    <property type="protein sequence ID" value="KAF4032797.1"/>
    <property type="molecule type" value="Genomic_DNA"/>
</dbReference>
<dbReference type="AlphaFoldDB" id="A0A833W8H8"/>
<protein>
    <submittedName>
        <fullName evidence="2">Uncharacterized protein</fullName>
    </submittedName>
</protein>
<keyword evidence="1" id="KW-0472">Membrane</keyword>
<reference evidence="2" key="1">
    <citation type="submission" date="2020-04" db="EMBL/GenBank/DDBJ databases">
        <title>Hybrid Assembly of Korean Phytophthora infestans isolates.</title>
        <authorList>
            <person name="Prokchorchik M."/>
            <person name="Lee Y."/>
            <person name="Seo J."/>
            <person name="Cho J.-H."/>
            <person name="Park Y.-E."/>
            <person name="Jang D.-C."/>
            <person name="Im J.-S."/>
            <person name="Choi J.-G."/>
            <person name="Park H.-J."/>
            <person name="Lee G.-B."/>
            <person name="Lee Y.-G."/>
            <person name="Hong S.-Y."/>
            <person name="Cho K."/>
            <person name="Sohn K.H."/>
        </authorList>
    </citation>
    <scope>NUCLEOTIDE SEQUENCE</scope>
    <source>
        <strain evidence="2">KR_1_A1</strain>
    </source>
</reference>
<proteinExistence type="predicted"/>
<keyword evidence="1" id="KW-1133">Transmembrane helix</keyword>
<name>A0A833W8H8_PHYIN</name>
<organism evidence="2 3">
    <name type="scientific">Phytophthora infestans</name>
    <name type="common">Potato late blight agent</name>
    <name type="synonym">Botrytis infestans</name>
    <dbReference type="NCBI Taxonomy" id="4787"/>
    <lineage>
        <taxon>Eukaryota</taxon>
        <taxon>Sar</taxon>
        <taxon>Stramenopiles</taxon>
        <taxon>Oomycota</taxon>
        <taxon>Peronosporomycetes</taxon>
        <taxon>Peronosporales</taxon>
        <taxon>Peronosporaceae</taxon>
        <taxon>Phytophthora</taxon>
    </lineage>
</organism>
<sequence>MVAGKGLVDMVDGSWHSDSILDVEGSGLCLLLLAAAFELGVVSGSWRWDYNRDPKSCYESLQMSALTPGVAQGLEEKALIVALNVE</sequence>
<evidence type="ECO:0000313" key="3">
    <source>
        <dbReference type="Proteomes" id="UP000602510"/>
    </source>
</evidence>
<accession>A0A833W8H8</accession>
<dbReference type="Proteomes" id="UP000602510">
    <property type="component" value="Unassembled WGS sequence"/>
</dbReference>
<evidence type="ECO:0000313" key="2">
    <source>
        <dbReference type="EMBL" id="KAF4032797.1"/>
    </source>
</evidence>
<comment type="caution">
    <text evidence="2">The sequence shown here is derived from an EMBL/GenBank/DDBJ whole genome shotgun (WGS) entry which is preliminary data.</text>
</comment>